<dbReference type="Pfam" id="PF13546">
    <property type="entry name" value="DDE_5"/>
    <property type="match status" value="1"/>
</dbReference>
<evidence type="ECO:0000259" key="2">
    <source>
        <dbReference type="Pfam" id="PF13546"/>
    </source>
</evidence>
<organism evidence="3 4">
    <name type="scientific">Streptomyces europaeiscabiei</name>
    <dbReference type="NCBI Taxonomy" id="146819"/>
    <lineage>
        <taxon>Bacteria</taxon>
        <taxon>Bacillati</taxon>
        <taxon>Actinomycetota</taxon>
        <taxon>Actinomycetes</taxon>
        <taxon>Kitasatosporales</taxon>
        <taxon>Streptomycetaceae</taxon>
        <taxon>Streptomyces</taxon>
    </lineage>
</organism>
<dbReference type="EMBL" id="JARAWN010000345">
    <property type="protein sequence ID" value="MDX3134965.1"/>
    <property type="molecule type" value="Genomic_DNA"/>
</dbReference>
<dbReference type="InterPro" id="IPR039365">
    <property type="entry name" value="IS701-like"/>
</dbReference>
<protein>
    <submittedName>
        <fullName evidence="3">Transposase</fullName>
    </submittedName>
</protein>
<sequence length="457" mass="48123">MSAPAARSTLAAPPLPAGAPGIAAPGSVMERAARSPGAPAPDPAAAPRRPAVPGAAARAAPDRAAPDRAAPDRVADLSHRVLWSMPRRDQRRSGELYVRGLLRATGRKTIRNIASHTGVPADIQRLHHLVTASTWRWSPVRGALAHHMGELLNPVAWVLHTATTPRAGPGGVGVDAHCADPRTGRPVNARRSVGLWAATEWGGYPVDWHLGLSARWAEDAVLRERAGIPEDVRVLDAAAAGVDLAMASARTAGPPCRPVVLDARTAEAGPLAARLGAGGVPYLLRISASQLLTPLAPDGPERGPVVTARQLAGAVPPRRWSRVCAWGPGAGPREVARVACRAAGVPSRSRQGQTLLVQRDPRGPADGGYWLTDLGHLSDGALLRLAAAPARLARDMGVTGRQVGLYDFEGRTFAGWHRHMTLASVAHATVVLLRARRRSEPRPRAAEGAGTRPRRQP</sequence>
<comment type="caution">
    <text evidence="3">The sequence shown here is derived from an EMBL/GenBank/DDBJ whole genome shotgun (WGS) entry which is preliminary data.</text>
</comment>
<dbReference type="AlphaFoldDB" id="A0AAJ2PWZ5"/>
<feature type="compositionally biased region" description="Low complexity" evidence="1">
    <location>
        <begin position="45"/>
        <end position="59"/>
    </location>
</feature>
<reference evidence="3" key="1">
    <citation type="journal article" date="2023" name="Microb. Genom.">
        <title>Mesoterricola silvestris gen. nov., sp. nov., Mesoterricola sediminis sp. nov., Geothrix oryzae sp. nov., Geothrix edaphica sp. nov., Geothrix rubra sp. nov., and Geothrix limicola sp. nov., six novel members of Acidobacteriota isolated from soils.</title>
        <authorList>
            <person name="Weisberg A.J."/>
            <person name="Pearce E."/>
            <person name="Kramer C.G."/>
            <person name="Chang J.H."/>
            <person name="Clarke C.R."/>
        </authorList>
    </citation>
    <scope>NUCLEOTIDE SEQUENCE</scope>
    <source>
        <strain evidence="3">ND06-05F</strain>
    </source>
</reference>
<dbReference type="RefSeq" id="WP_319697243.1">
    <property type="nucleotide sequence ID" value="NZ_JARAWN010000345.1"/>
</dbReference>
<evidence type="ECO:0000256" key="1">
    <source>
        <dbReference type="SAM" id="MobiDB-lite"/>
    </source>
</evidence>
<name>A0AAJ2PWZ5_9ACTN</name>
<gene>
    <name evidence="3" type="ORF">PV367_35430</name>
</gene>
<evidence type="ECO:0000313" key="4">
    <source>
        <dbReference type="Proteomes" id="UP001273589"/>
    </source>
</evidence>
<feature type="compositionally biased region" description="Basic and acidic residues" evidence="1">
    <location>
        <begin position="60"/>
        <end position="72"/>
    </location>
</feature>
<accession>A0AAJ2PWZ5</accession>
<proteinExistence type="predicted"/>
<evidence type="ECO:0000313" key="3">
    <source>
        <dbReference type="EMBL" id="MDX3134965.1"/>
    </source>
</evidence>
<feature type="region of interest" description="Disordered" evidence="1">
    <location>
        <begin position="1"/>
        <end position="72"/>
    </location>
</feature>
<dbReference type="Proteomes" id="UP001273589">
    <property type="component" value="Unassembled WGS sequence"/>
</dbReference>
<feature type="region of interest" description="Disordered" evidence="1">
    <location>
        <begin position="436"/>
        <end position="457"/>
    </location>
</feature>
<dbReference type="PANTHER" id="PTHR33627">
    <property type="entry name" value="TRANSPOSASE"/>
    <property type="match status" value="1"/>
</dbReference>
<feature type="domain" description="Transposase IS701-like DDE" evidence="2">
    <location>
        <begin position="84"/>
        <end position="340"/>
    </location>
</feature>
<dbReference type="PANTHER" id="PTHR33627:SF1">
    <property type="entry name" value="TRANSPOSASE"/>
    <property type="match status" value="1"/>
</dbReference>
<dbReference type="InterPro" id="IPR038721">
    <property type="entry name" value="IS701-like_DDE_dom"/>
</dbReference>